<gene>
    <name evidence="1" type="ORF">GPUH_LOCUS25260</name>
</gene>
<evidence type="ECO:0000313" key="1">
    <source>
        <dbReference type="EMBL" id="VDN43977.1"/>
    </source>
</evidence>
<reference evidence="1 2" key="1">
    <citation type="submission" date="2018-11" db="EMBL/GenBank/DDBJ databases">
        <authorList>
            <consortium name="Pathogen Informatics"/>
        </authorList>
    </citation>
    <scope>NUCLEOTIDE SEQUENCE [LARGE SCALE GENOMIC DNA]</scope>
</reference>
<evidence type="ECO:0000313" key="2">
    <source>
        <dbReference type="Proteomes" id="UP000271098"/>
    </source>
</evidence>
<dbReference type="AlphaFoldDB" id="A0A3P7PGE8"/>
<keyword evidence="2" id="KW-1185">Reference proteome</keyword>
<dbReference type="Proteomes" id="UP000271098">
    <property type="component" value="Unassembled WGS sequence"/>
</dbReference>
<name>A0A3P7PGE8_9BILA</name>
<organism evidence="1 2">
    <name type="scientific">Gongylonema pulchrum</name>
    <dbReference type="NCBI Taxonomy" id="637853"/>
    <lineage>
        <taxon>Eukaryota</taxon>
        <taxon>Metazoa</taxon>
        <taxon>Ecdysozoa</taxon>
        <taxon>Nematoda</taxon>
        <taxon>Chromadorea</taxon>
        <taxon>Rhabditida</taxon>
        <taxon>Spirurina</taxon>
        <taxon>Spiruromorpha</taxon>
        <taxon>Spiruroidea</taxon>
        <taxon>Gongylonematidae</taxon>
        <taxon>Gongylonema</taxon>
    </lineage>
</organism>
<protein>
    <submittedName>
        <fullName evidence="1">Uncharacterized protein</fullName>
    </submittedName>
</protein>
<accession>A0A3P7PGE8</accession>
<sequence>MVALFAVVHFGCAGVGGGCVGSSCWCWVLMELVLLSLSFERPPHCLRLQCYRTNTVPVASCAATAMTSSTNYDRIAAASCQDANDRRCAHNIDACGVLKDITFVRITLDSMYMNEEDEFIEEVIRSRCLFGYLLLCFRLIPHSFKK</sequence>
<dbReference type="EMBL" id="UYRT01104417">
    <property type="protein sequence ID" value="VDN43977.1"/>
    <property type="molecule type" value="Genomic_DNA"/>
</dbReference>
<proteinExistence type="predicted"/>